<evidence type="ECO:0000256" key="5">
    <source>
        <dbReference type="ARBA" id="ARBA00022989"/>
    </source>
</evidence>
<keyword evidence="4 8" id="KW-0812">Transmembrane</keyword>
<dbReference type="GO" id="GO:0022857">
    <property type="term" value="F:transmembrane transporter activity"/>
    <property type="evidence" value="ECO:0007669"/>
    <property type="project" value="InterPro"/>
</dbReference>
<dbReference type="OrthoDB" id="2587356at2759"/>
<protein>
    <recommendedName>
        <fullName evidence="9">Major facilitator superfamily (MFS) profile domain-containing protein</fullName>
    </recommendedName>
</protein>
<feature type="region of interest" description="Disordered" evidence="7">
    <location>
        <begin position="11"/>
        <end position="33"/>
    </location>
</feature>
<proteinExistence type="inferred from homology"/>
<feature type="transmembrane region" description="Helical" evidence="8">
    <location>
        <begin position="45"/>
        <end position="70"/>
    </location>
</feature>
<feature type="transmembrane region" description="Helical" evidence="8">
    <location>
        <begin position="406"/>
        <end position="428"/>
    </location>
</feature>
<feature type="transmembrane region" description="Helical" evidence="8">
    <location>
        <begin position="380"/>
        <end position="400"/>
    </location>
</feature>
<dbReference type="GO" id="GO:0005886">
    <property type="term" value="C:plasma membrane"/>
    <property type="evidence" value="ECO:0007669"/>
    <property type="project" value="TreeGrafter"/>
</dbReference>
<evidence type="ECO:0000313" key="11">
    <source>
        <dbReference type="Proteomes" id="UP000288859"/>
    </source>
</evidence>
<dbReference type="PROSITE" id="PS50850">
    <property type="entry name" value="MFS"/>
    <property type="match status" value="1"/>
</dbReference>
<evidence type="ECO:0000313" key="10">
    <source>
        <dbReference type="EMBL" id="RVX71568.1"/>
    </source>
</evidence>
<keyword evidence="6 8" id="KW-0472">Membrane</keyword>
<dbReference type="Proteomes" id="UP000288859">
    <property type="component" value="Unassembled WGS sequence"/>
</dbReference>
<evidence type="ECO:0000256" key="8">
    <source>
        <dbReference type="SAM" id="Phobius"/>
    </source>
</evidence>
<dbReference type="InterPro" id="IPR036259">
    <property type="entry name" value="MFS_trans_sf"/>
</dbReference>
<feature type="compositionally biased region" description="Basic and acidic residues" evidence="7">
    <location>
        <begin position="11"/>
        <end position="20"/>
    </location>
</feature>
<feature type="transmembrane region" description="Helical" evidence="8">
    <location>
        <begin position="537"/>
        <end position="555"/>
    </location>
</feature>
<feature type="domain" description="Major facilitator superfamily (MFS) profile" evidence="9">
    <location>
        <begin position="43"/>
        <end position="560"/>
    </location>
</feature>
<feature type="transmembrane region" description="Helical" evidence="8">
    <location>
        <begin position="202"/>
        <end position="223"/>
    </location>
</feature>
<comment type="subcellular location">
    <subcellularLocation>
        <location evidence="1">Membrane</location>
        <topology evidence="1">Multi-pass membrane protein</topology>
    </subcellularLocation>
</comment>
<name>A0A438N716_EXOME</name>
<feature type="transmembrane region" description="Helical" evidence="8">
    <location>
        <begin position="274"/>
        <end position="293"/>
    </location>
</feature>
<feature type="transmembrane region" description="Helical" evidence="8">
    <location>
        <begin position="243"/>
        <end position="262"/>
    </location>
</feature>
<dbReference type="PANTHER" id="PTHR23501">
    <property type="entry name" value="MAJOR FACILITATOR SUPERFAMILY"/>
    <property type="match status" value="1"/>
</dbReference>
<accession>A0A438N716</accession>
<dbReference type="AlphaFoldDB" id="A0A438N716"/>
<keyword evidence="3" id="KW-0813">Transport</keyword>
<dbReference type="InterPro" id="IPR010573">
    <property type="entry name" value="MFS_Str1/Tri12-like"/>
</dbReference>
<evidence type="ECO:0000256" key="7">
    <source>
        <dbReference type="SAM" id="MobiDB-lite"/>
    </source>
</evidence>
<dbReference type="InterPro" id="IPR020846">
    <property type="entry name" value="MFS_dom"/>
</dbReference>
<feature type="transmembrane region" description="Helical" evidence="8">
    <location>
        <begin position="136"/>
        <end position="157"/>
    </location>
</feature>
<evidence type="ECO:0000256" key="4">
    <source>
        <dbReference type="ARBA" id="ARBA00022692"/>
    </source>
</evidence>
<dbReference type="Pfam" id="PF06609">
    <property type="entry name" value="TRI12"/>
    <property type="match status" value="1"/>
</dbReference>
<gene>
    <name evidence="10" type="ORF">B0A52_05140</name>
</gene>
<dbReference type="InterPro" id="IPR005829">
    <property type="entry name" value="Sugar_transporter_CS"/>
</dbReference>
<feature type="transmembrane region" description="Helical" evidence="8">
    <location>
        <begin position="82"/>
        <end position="100"/>
    </location>
</feature>
<sequence>MLYSSIEEKHETAPEAKHQEALPPAVPDDSNNAPVPEQRMTIQNFFAFLSLAMTPSPPVIVLVLIATIMVQVASDVGYHINYSWIASAWSIGASMAFTIAGNISDIFGRRYTILFGQSIAFVGLIIGAAANSTELIVVANAILGFSTGIASVSYAGLSEVLPNRWRGAGVAVTELIIIVPWVGASCLIAIKLFSSTALSWRWIYIIGLIYQVLGIVGIFAFYFPPKPVRHLEERSRFRKLAEIDFIGCILYIGGLCCVLIAFSWAGSEYAWDSAAVLAPLLLGLATLVVFGVFEYKFASHPLLPPILIRQGRGFVLLAVVATVLGTVYYGMSTMYPQAALYLFSSDPVEIGLIQLPGGMGQIFFGLIAPTLTSKVGHLKIQLVVSTGIQTLFCGLSALSVPGHKAMFMAFQVFSLGMFPIILTLVYIIAGFTVPISHIGLAIGLMGTLRSGGGSLGISVLSTVLQSYTSANLGPAVSEAALKLGYAPENLGQLIEATIENGVGVPFAFESVPGITPAIESACQEVFKQVYAVGFQPLFYVAAGISFVGFVAAVFTTDASHHLTAHTAVMLENANIFQKSPAQDVKEESR</sequence>
<keyword evidence="5 8" id="KW-1133">Transmembrane helix</keyword>
<comment type="similarity">
    <text evidence="2">Belongs to the major facilitator superfamily. TCR/Tet family.</text>
</comment>
<dbReference type="Gene3D" id="1.20.1250.20">
    <property type="entry name" value="MFS general substrate transporter like domains"/>
    <property type="match status" value="2"/>
</dbReference>
<dbReference type="PROSITE" id="PS00216">
    <property type="entry name" value="SUGAR_TRANSPORT_1"/>
    <property type="match status" value="1"/>
</dbReference>
<evidence type="ECO:0000256" key="6">
    <source>
        <dbReference type="ARBA" id="ARBA00023136"/>
    </source>
</evidence>
<evidence type="ECO:0000259" key="9">
    <source>
        <dbReference type="PROSITE" id="PS50850"/>
    </source>
</evidence>
<comment type="caution">
    <text evidence="10">The sequence shown here is derived from an EMBL/GenBank/DDBJ whole genome shotgun (WGS) entry which is preliminary data.</text>
</comment>
<feature type="transmembrane region" description="Helical" evidence="8">
    <location>
        <begin position="112"/>
        <end position="130"/>
    </location>
</feature>
<organism evidence="10 11">
    <name type="scientific">Exophiala mesophila</name>
    <name type="common">Black yeast-like fungus</name>
    <dbReference type="NCBI Taxonomy" id="212818"/>
    <lineage>
        <taxon>Eukaryota</taxon>
        <taxon>Fungi</taxon>
        <taxon>Dikarya</taxon>
        <taxon>Ascomycota</taxon>
        <taxon>Pezizomycotina</taxon>
        <taxon>Eurotiomycetes</taxon>
        <taxon>Chaetothyriomycetidae</taxon>
        <taxon>Chaetothyriales</taxon>
        <taxon>Herpotrichiellaceae</taxon>
        <taxon>Exophiala</taxon>
    </lineage>
</organism>
<dbReference type="PANTHER" id="PTHR23501:SF102">
    <property type="entry name" value="DRUG TRANSPORTER, PUTATIVE (AFU_ORTHOLOGUE AFUA_3G08530)-RELATED"/>
    <property type="match status" value="1"/>
</dbReference>
<dbReference type="EMBL" id="NAJM01000017">
    <property type="protein sequence ID" value="RVX71568.1"/>
    <property type="molecule type" value="Genomic_DNA"/>
</dbReference>
<evidence type="ECO:0000256" key="3">
    <source>
        <dbReference type="ARBA" id="ARBA00022448"/>
    </source>
</evidence>
<feature type="transmembrane region" description="Helical" evidence="8">
    <location>
        <begin position="314"/>
        <end position="331"/>
    </location>
</feature>
<dbReference type="VEuPathDB" id="FungiDB:PV10_05997"/>
<feature type="transmembrane region" description="Helical" evidence="8">
    <location>
        <begin position="169"/>
        <end position="190"/>
    </location>
</feature>
<evidence type="ECO:0000256" key="2">
    <source>
        <dbReference type="ARBA" id="ARBA00007520"/>
    </source>
</evidence>
<dbReference type="SUPFAM" id="SSF103473">
    <property type="entry name" value="MFS general substrate transporter"/>
    <property type="match status" value="1"/>
</dbReference>
<reference evidence="10 11" key="1">
    <citation type="submission" date="2017-03" db="EMBL/GenBank/DDBJ databases">
        <title>Genomes of endolithic fungi from Antarctica.</title>
        <authorList>
            <person name="Coleine C."/>
            <person name="Masonjones S."/>
            <person name="Stajich J.E."/>
        </authorList>
    </citation>
    <scope>NUCLEOTIDE SEQUENCE [LARGE SCALE GENOMIC DNA]</scope>
    <source>
        <strain evidence="10 11">CCFEE 6314</strain>
    </source>
</reference>
<feature type="transmembrane region" description="Helical" evidence="8">
    <location>
        <begin position="351"/>
        <end position="368"/>
    </location>
</feature>
<evidence type="ECO:0000256" key="1">
    <source>
        <dbReference type="ARBA" id="ARBA00004141"/>
    </source>
</evidence>